<reference evidence="7 8" key="1">
    <citation type="journal article" date="2016" name="Nat. Commun.">
        <title>Thousands of microbial genomes shed light on interconnected biogeochemical processes in an aquifer system.</title>
        <authorList>
            <person name="Anantharaman K."/>
            <person name="Brown C.T."/>
            <person name="Hug L.A."/>
            <person name="Sharon I."/>
            <person name="Castelle C.J."/>
            <person name="Probst A.J."/>
            <person name="Thomas B.C."/>
            <person name="Singh A."/>
            <person name="Wilkins M.J."/>
            <person name="Karaoz U."/>
            <person name="Brodie E.L."/>
            <person name="Williams K.H."/>
            <person name="Hubbard S.S."/>
            <person name="Banfield J.F."/>
        </authorList>
    </citation>
    <scope>NUCLEOTIDE SEQUENCE [LARGE SCALE GENOMIC DNA]</scope>
</reference>
<evidence type="ECO:0000313" key="7">
    <source>
        <dbReference type="EMBL" id="OGM06165.1"/>
    </source>
</evidence>
<dbReference type="FunFam" id="3.30.160.20:FF:000004">
    <property type="entry name" value="Peptide chain release factor 1"/>
    <property type="match status" value="1"/>
</dbReference>
<dbReference type="PANTHER" id="PTHR43116:SF3">
    <property type="entry name" value="CLASS I PEPTIDE CHAIN RELEASE FACTOR"/>
    <property type="match status" value="1"/>
</dbReference>
<evidence type="ECO:0000313" key="8">
    <source>
        <dbReference type="Proteomes" id="UP000178735"/>
    </source>
</evidence>
<feature type="domain" description="Prokaryotic-type class I peptide chain release factors" evidence="6">
    <location>
        <begin position="212"/>
        <end position="228"/>
    </location>
</feature>
<sequence length="336" mass="38255">MARLEELAAQPDFWSNRENSTQTLKSLNQLRPRLSLFAEITALHENVHLTFDLMQAENDNSLLADLLDTMKKSAQKMSEFEISLLLDEKFDANSAIISIHPGAGGTESQDWAQMLMRMYTRWMEEHKFKYSIIDQLPGEEAGIKSVTILVNGLYAYGYLKSEKGVHRLVRISPFDANHRRHTSFASVDVLPQIEESEEIVIEEKDLKIDTYRSSGAGGQHVNVTDSAVRITHLPTGTIVQCQNERSQFSNKATAMKILQSKLAELSARKRQDEIDKVNGLKREIAWGSQIRSYTFHPYNLIKDHRTAYETGNVGPVMDGYIDEFVKNYLHFLKSSN</sequence>
<comment type="caution">
    <text evidence="7">The sequence shown here is derived from an EMBL/GenBank/DDBJ whole genome shotgun (WGS) entry which is preliminary data.</text>
</comment>
<dbReference type="InterPro" id="IPR000352">
    <property type="entry name" value="Pep_chain_release_fac_I"/>
</dbReference>
<evidence type="ECO:0000256" key="4">
    <source>
        <dbReference type="HAMAP-Rule" id="MF_00094"/>
    </source>
</evidence>
<dbReference type="GO" id="GO:0016149">
    <property type="term" value="F:translation release factor activity, codon specific"/>
    <property type="evidence" value="ECO:0007669"/>
    <property type="project" value="UniProtKB-UniRule"/>
</dbReference>
<comment type="PTM">
    <text evidence="4">Methylated by PrmC. Methylation increases the termination efficiency of RF2.</text>
</comment>
<protein>
    <recommendedName>
        <fullName evidence="4 5">Peptide chain release factor 2</fullName>
        <shortName evidence="4">RF-2</shortName>
    </recommendedName>
</protein>
<dbReference type="InterPro" id="IPR045853">
    <property type="entry name" value="Pep_chain_release_fac_I_sf"/>
</dbReference>
<accession>A0A1F7WVP9</accession>
<evidence type="ECO:0000259" key="6">
    <source>
        <dbReference type="PROSITE" id="PS00745"/>
    </source>
</evidence>
<dbReference type="GO" id="GO:0005737">
    <property type="term" value="C:cytoplasm"/>
    <property type="evidence" value="ECO:0007669"/>
    <property type="project" value="UniProtKB-SubCell"/>
</dbReference>
<dbReference type="Pfam" id="PF00472">
    <property type="entry name" value="RF-1"/>
    <property type="match status" value="1"/>
</dbReference>
<dbReference type="InterPro" id="IPR005139">
    <property type="entry name" value="PCRF"/>
</dbReference>
<gene>
    <name evidence="4" type="primary">prfB</name>
    <name evidence="7" type="ORF">A2008_04860</name>
</gene>
<evidence type="ECO:0000256" key="1">
    <source>
        <dbReference type="ARBA" id="ARBA00010835"/>
    </source>
</evidence>
<keyword evidence="2 4" id="KW-0488">Methylation</keyword>
<comment type="subcellular location">
    <subcellularLocation>
        <location evidence="4">Cytoplasm</location>
    </subcellularLocation>
</comment>
<dbReference type="PANTHER" id="PTHR43116">
    <property type="entry name" value="PEPTIDE CHAIN RELEASE FACTOR 2"/>
    <property type="match status" value="1"/>
</dbReference>
<dbReference type="PROSITE" id="PS00745">
    <property type="entry name" value="RF_PROK_I"/>
    <property type="match status" value="1"/>
</dbReference>
<evidence type="ECO:0000256" key="3">
    <source>
        <dbReference type="ARBA" id="ARBA00022917"/>
    </source>
</evidence>
<dbReference type="EMBL" id="MGFH01000078">
    <property type="protein sequence ID" value="OGM06165.1"/>
    <property type="molecule type" value="Genomic_DNA"/>
</dbReference>
<dbReference type="Gene3D" id="3.30.160.20">
    <property type="match status" value="1"/>
</dbReference>
<dbReference type="HAMAP" id="MF_00094">
    <property type="entry name" value="Rel_fac_2"/>
    <property type="match status" value="1"/>
</dbReference>
<evidence type="ECO:0000256" key="2">
    <source>
        <dbReference type="ARBA" id="ARBA00022481"/>
    </source>
</evidence>
<dbReference type="STRING" id="1817813.A2008_04860"/>
<comment type="similarity">
    <text evidence="1 4">Belongs to the prokaryotic/mitochondrial release factor family.</text>
</comment>
<keyword evidence="3 4" id="KW-0648">Protein biosynthesis</keyword>
<keyword evidence="4" id="KW-0963">Cytoplasm</keyword>
<dbReference type="Gene3D" id="1.20.58.410">
    <property type="entry name" value="Release factor"/>
    <property type="match status" value="1"/>
</dbReference>
<dbReference type="Pfam" id="PF03462">
    <property type="entry name" value="PCRF"/>
    <property type="match status" value="1"/>
</dbReference>
<dbReference type="InterPro" id="IPR004374">
    <property type="entry name" value="PrfB"/>
</dbReference>
<comment type="function">
    <text evidence="4">Peptide chain release factor 2 directs the termination of translation in response to the peptide chain termination codons UGA and UAA.</text>
</comment>
<evidence type="ECO:0000256" key="5">
    <source>
        <dbReference type="NCBIfam" id="TIGR00020"/>
    </source>
</evidence>
<proteinExistence type="inferred from homology"/>
<dbReference type="SMART" id="SM00937">
    <property type="entry name" value="PCRF"/>
    <property type="match status" value="1"/>
</dbReference>
<dbReference type="AlphaFoldDB" id="A0A1F7WVP9"/>
<dbReference type="NCBIfam" id="TIGR00020">
    <property type="entry name" value="prfB"/>
    <property type="match status" value="1"/>
</dbReference>
<feature type="modified residue" description="N5-methylglutamine" evidence="4">
    <location>
        <position position="219"/>
    </location>
</feature>
<name>A0A1F7WVP9_9BACT</name>
<dbReference type="Gene3D" id="3.30.70.1660">
    <property type="match status" value="1"/>
</dbReference>
<dbReference type="Proteomes" id="UP000178735">
    <property type="component" value="Unassembled WGS sequence"/>
</dbReference>
<organism evidence="7 8">
    <name type="scientific">Candidatus Wallbacteria bacterium GWC2_49_35</name>
    <dbReference type="NCBI Taxonomy" id="1817813"/>
    <lineage>
        <taxon>Bacteria</taxon>
        <taxon>Candidatus Walliibacteriota</taxon>
    </lineage>
</organism>
<dbReference type="SUPFAM" id="SSF75620">
    <property type="entry name" value="Release factor"/>
    <property type="match status" value="1"/>
</dbReference>